<feature type="domain" description="Transposase TnpC homeodomain" evidence="5">
    <location>
        <begin position="104"/>
        <end position="179"/>
    </location>
</feature>
<feature type="coiled-coil region" evidence="1">
    <location>
        <begin position="95"/>
        <end position="152"/>
    </location>
</feature>
<evidence type="ECO:0000259" key="4">
    <source>
        <dbReference type="Pfam" id="PF13005"/>
    </source>
</evidence>
<dbReference type="AlphaFoldDB" id="A0A633DM77"/>
<dbReference type="NCBIfam" id="NF033517">
    <property type="entry name" value="transpos_IS66"/>
    <property type="match status" value="1"/>
</dbReference>
<dbReference type="GO" id="GO:0003677">
    <property type="term" value="F:DNA binding"/>
    <property type="evidence" value="ECO:0007669"/>
    <property type="project" value="InterPro"/>
</dbReference>
<comment type="caution">
    <text evidence="6">The sequence shown here is derived from an EMBL/GenBank/DDBJ whole genome shotgun (WGS) entry which is preliminary data.</text>
</comment>
<dbReference type="Pfam" id="PF01548">
    <property type="entry name" value="DEDD_Tnp_IS110"/>
    <property type="match status" value="1"/>
</dbReference>
<reference evidence="6" key="1">
    <citation type="submission" date="2019-10" db="EMBL/GenBank/DDBJ databases">
        <authorList>
            <consortium name="PulseNet: The National Subtyping Network for Foodborne Disease Surveillance"/>
            <person name="Tarr C.L."/>
            <person name="Trees E."/>
            <person name="Katz L.S."/>
            <person name="Carleton-Romer H.A."/>
            <person name="Stroika S."/>
            <person name="Kucerova Z."/>
            <person name="Roache K.F."/>
            <person name="Sabol A.L."/>
            <person name="Besser J."/>
            <person name="Gerner-Smidt P."/>
        </authorList>
    </citation>
    <scope>NUCLEOTIDE SEQUENCE</scope>
    <source>
        <strain evidence="6">PNUSAS100866</strain>
    </source>
</reference>
<dbReference type="InterPro" id="IPR052344">
    <property type="entry name" value="Transposase-related"/>
</dbReference>
<evidence type="ECO:0000313" key="6">
    <source>
        <dbReference type="EMBL" id="EDH1796476.1"/>
    </source>
</evidence>
<feature type="non-terminal residue" evidence="6">
    <location>
        <position position="545"/>
    </location>
</feature>
<dbReference type="EMBL" id="AAMGRQ010000068">
    <property type="protein sequence ID" value="EDH1796476.1"/>
    <property type="molecule type" value="Genomic_DNA"/>
</dbReference>
<evidence type="ECO:0000259" key="3">
    <source>
        <dbReference type="Pfam" id="PF03050"/>
    </source>
</evidence>
<dbReference type="GO" id="GO:0004803">
    <property type="term" value="F:transposase activity"/>
    <property type="evidence" value="ECO:0007669"/>
    <property type="project" value="InterPro"/>
</dbReference>
<dbReference type="PANTHER" id="PTHR33678">
    <property type="entry name" value="BLL1576 PROTEIN"/>
    <property type="match status" value="1"/>
</dbReference>
<proteinExistence type="predicted"/>
<evidence type="ECO:0000256" key="1">
    <source>
        <dbReference type="SAM" id="Coils"/>
    </source>
</evidence>
<dbReference type="InterPro" id="IPR024463">
    <property type="entry name" value="Transposase_TnpC_homeodom"/>
</dbReference>
<dbReference type="Pfam" id="PF13005">
    <property type="entry name" value="zf-IS66"/>
    <property type="match status" value="1"/>
</dbReference>
<accession>A0A633DM77</accession>
<dbReference type="Pfam" id="PF13007">
    <property type="entry name" value="LZ_Tnp_IS66"/>
    <property type="match status" value="1"/>
</dbReference>
<protein>
    <submittedName>
        <fullName evidence="6">IS66 family transposase</fullName>
    </submittedName>
</protein>
<feature type="domain" description="Transposase IS66 zinc-finger binding" evidence="4">
    <location>
        <begin position="186"/>
        <end position="230"/>
    </location>
</feature>
<feature type="domain" description="Transposase IS66 central" evidence="3">
    <location>
        <begin position="244"/>
        <end position="530"/>
    </location>
</feature>
<dbReference type="InterPro" id="IPR004291">
    <property type="entry name" value="Transposase_IS66_central"/>
</dbReference>
<organism evidence="6">
    <name type="scientific">Salmonella enterica</name>
    <name type="common">Salmonella choleraesuis</name>
    <dbReference type="NCBI Taxonomy" id="28901"/>
    <lineage>
        <taxon>Bacteria</taxon>
        <taxon>Pseudomonadati</taxon>
        <taxon>Pseudomonadota</taxon>
        <taxon>Gammaproteobacteria</taxon>
        <taxon>Enterobacterales</taxon>
        <taxon>Enterobacteriaceae</taxon>
        <taxon>Salmonella</taxon>
    </lineage>
</organism>
<name>A0A633DM77_SALER</name>
<dbReference type="Pfam" id="PF03050">
    <property type="entry name" value="DDE_Tnp_IS66"/>
    <property type="match status" value="1"/>
</dbReference>
<evidence type="ECO:0000259" key="5">
    <source>
        <dbReference type="Pfam" id="PF13007"/>
    </source>
</evidence>
<evidence type="ECO:0000259" key="2">
    <source>
        <dbReference type="Pfam" id="PF01548"/>
    </source>
</evidence>
<sequence>MPNEDGGFNQILKELKRNETQLILMEATGGLGSGVAGYLQSEGFDVVVINPRQARDFARAMGYLAKTDQIDARVLLQMAKVINQHPEREKYIRPLAAYASEINRLKALVAKLQRMQFGKSSEKLRAKTERQIQEAQERISALQEEMAETLGEQYDPALSSALRQSSARKPLPATLPRETRVIRPEDKCCPACGGDLSPLGCDVSEQLKFISSAFKVIETQRPKLACCLCDHIVQAPVPSKPIARSYAGAGLLAHVVTGKYADHPPLYRQSEIYRRQGVELSRATLGRWTGAVAELLEPLYDVLRQYVLMPGKVHADDIPVPVQEPGSGKTRAARLWVYVHDDRNAGSQMPPAVWFAYSPDRKGIHPQNHLAGYSGVLQADAYGGYRVLYESGRITEAACMAHARRKIHNVHARAPTDITTEALQRIGELYAIEAEVRGCSAEQRLTARKARAAPLMQSLYDWIQTQMKTLSRHSDTAKAFAYLLKQWDALNVYCSNGWVEIDNNIAENALRGVAVGRKNWMFAGSDSGGEHAAVLYSLIGTCRLN</sequence>
<dbReference type="GO" id="GO:0006313">
    <property type="term" value="P:DNA transposition"/>
    <property type="evidence" value="ECO:0007669"/>
    <property type="project" value="InterPro"/>
</dbReference>
<dbReference type="InterPro" id="IPR024474">
    <property type="entry name" value="Znf_dom_IS66"/>
</dbReference>
<gene>
    <name evidence="6" type="ORF">GC469_24580</name>
</gene>
<dbReference type="PANTHER" id="PTHR33678:SF1">
    <property type="entry name" value="BLL1576 PROTEIN"/>
    <property type="match status" value="1"/>
</dbReference>
<dbReference type="InterPro" id="IPR002525">
    <property type="entry name" value="Transp_IS110-like_N"/>
</dbReference>
<feature type="domain" description="Transposase IS110-like N-terminal" evidence="2">
    <location>
        <begin position="2"/>
        <end position="82"/>
    </location>
</feature>
<keyword evidence="1" id="KW-0175">Coiled coil</keyword>